<evidence type="ECO:0000256" key="7">
    <source>
        <dbReference type="ARBA" id="ARBA00038075"/>
    </source>
</evidence>
<evidence type="ECO:0000256" key="1">
    <source>
        <dbReference type="ARBA" id="ARBA00004651"/>
    </source>
</evidence>
<dbReference type="Proteomes" id="UP000287233">
    <property type="component" value="Chromosome"/>
</dbReference>
<feature type="transmembrane region" description="Helical" evidence="10">
    <location>
        <begin position="144"/>
        <end position="162"/>
    </location>
</feature>
<dbReference type="KEGG" id="bih:BIP78_0049"/>
<evidence type="ECO:0000256" key="4">
    <source>
        <dbReference type="ARBA" id="ARBA00022692"/>
    </source>
</evidence>
<keyword evidence="5 10" id="KW-1133">Transmembrane helix</keyword>
<dbReference type="EMBL" id="CP034928">
    <property type="protein sequence ID" value="QAA75817.1"/>
    <property type="molecule type" value="Genomic_DNA"/>
</dbReference>
<evidence type="ECO:0000313" key="12">
    <source>
        <dbReference type="EMBL" id="QAA75817.1"/>
    </source>
</evidence>
<evidence type="ECO:0000259" key="11">
    <source>
        <dbReference type="PROSITE" id="PS50850"/>
    </source>
</evidence>
<name>A0A410FS09_BIPS1</name>
<evidence type="ECO:0000256" key="6">
    <source>
        <dbReference type="ARBA" id="ARBA00023136"/>
    </source>
</evidence>
<feature type="transmembrane region" description="Helical" evidence="10">
    <location>
        <begin position="44"/>
        <end position="69"/>
    </location>
</feature>
<proteinExistence type="inferred from homology"/>
<evidence type="ECO:0000256" key="9">
    <source>
        <dbReference type="SAM" id="MobiDB-lite"/>
    </source>
</evidence>
<dbReference type="PANTHER" id="PTHR23513">
    <property type="entry name" value="INTEGRAL MEMBRANE EFFLUX PROTEIN-RELATED"/>
    <property type="match status" value="1"/>
</dbReference>
<dbReference type="InterPro" id="IPR020846">
    <property type="entry name" value="MFS_dom"/>
</dbReference>
<reference evidence="13" key="1">
    <citation type="submission" date="2018-12" db="EMBL/GenBank/DDBJ databases">
        <title>Complete genome sequence of an uncultured bacterium of the candidate phylum Bipolaricaulota.</title>
        <authorList>
            <person name="Kadnikov V.V."/>
            <person name="Mardanov A.V."/>
            <person name="Beletsky A.V."/>
            <person name="Frank Y.A."/>
            <person name="Karnachuk O.V."/>
            <person name="Ravin N.V."/>
        </authorList>
    </citation>
    <scope>NUCLEOTIDE SEQUENCE [LARGE SCALE GENOMIC DNA]</scope>
</reference>
<feature type="transmembrane region" description="Helical" evidence="10">
    <location>
        <begin position="315"/>
        <end position="337"/>
    </location>
</feature>
<feature type="transmembrane region" description="Helical" evidence="10">
    <location>
        <begin position="109"/>
        <end position="132"/>
    </location>
</feature>
<feature type="transmembrane region" description="Helical" evidence="10">
    <location>
        <begin position="12"/>
        <end position="38"/>
    </location>
</feature>
<evidence type="ECO:0000313" key="13">
    <source>
        <dbReference type="Proteomes" id="UP000287233"/>
    </source>
</evidence>
<dbReference type="PANTHER" id="PTHR23513:SF9">
    <property type="entry name" value="ENTEROBACTIN EXPORTER ENTS"/>
    <property type="match status" value="1"/>
</dbReference>
<dbReference type="Pfam" id="PF07690">
    <property type="entry name" value="MFS_1"/>
    <property type="match status" value="1"/>
</dbReference>
<dbReference type="SUPFAM" id="SSF103473">
    <property type="entry name" value="MFS general substrate transporter"/>
    <property type="match status" value="1"/>
</dbReference>
<feature type="compositionally biased region" description="Basic and acidic residues" evidence="9">
    <location>
        <begin position="450"/>
        <end position="460"/>
    </location>
</feature>
<feature type="region of interest" description="Disordered" evidence="9">
    <location>
        <begin position="437"/>
        <end position="467"/>
    </location>
</feature>
<keyword evidence="3" id="KW-1003">Cell membrane</keyword>
<feature type="transmembrane region" description="Helical" evidence="10">
    <location>
        <begin position="288"/>
        <end position="309"/>
    </location>
</feature>
<evidence type="ECO:0000256" key="3">
    <source>
        <dbReference type="ARBA" id="ARBA00022475"/>
    </source>
</evidence>
<sequence>MNGERFKGMGTFTAIWAGQMLSMLGTGMTHFALTIWAWQLTGRATALALVGVCAFGPVILISPLAGAIVDRANRKLLMILSDVAAGLATATVLVLYLTGRLEIGHLYAAAAFAGTFGAFQFPAYSATISVLVDKSQYARASGMMSLAGSISGVLAPIGAGVLLGPIGIAGIMAIDLTTMLTAILILVFARIPQPPRSAEAIAVRGNLLREAGFGFRYIFARPGLLGLLLMFFFFNVNTNFGFTVLAPMILARTGNNELVLGSVRSAAAIGSVVGGVLLSLWGGPKRRVYGVIFGCALGGILGQACLGLGRSLPMWAVTGFLGALVFPTVNASSQAIWQSKVPPDLQGRVFSVRLMIAQIGAPFSMLLAGPMADCVFEPAMREGTVLASALGSLVGTGPGAGMALMLVLGGLLGAGAALVALLYRPLRDVEATIPDHDTVPAASGAISPEMETHSVTDEARPQPARVG</sequence>
<keyword evidence="6 10" id="KW-0472">Membrane</keyword>
<feature type="domain" description="Major facilitator superfamily (MFS) profile" evidence="11">
    <location>
        <begin position="11"/>
        <end position="427"/>
    </location>
</feature>
<comment type="subcellular location">
    <subcellularLocation>
        <location evidence="1">Cell membrane</location>
        <topology evidence="1">Multi-pass membrane protein</topology>
    </subcellularLocation>
</comment>
<feature type="transmembrane region" description="Helical" evidence="10">
    <location>
        <begin position="262"/>
        <end position="281"/>
    </location>
</feature>
<dbReference type="AlphaFoldDB" id="A0A410FS09"/>
<accession>A0A410FS09</accession>
<dbReference type="InterPro" id="IPR036259">
    <property type="entry name" value="MFS_trans_sf"/>
</dbReference>
<dbReference type="GO" id="GO:0005886">
    <property type="term" value="C:plasma membrane"/>
    <property type="evidence" value="ECO:0007669"/>
    <property type="project" value="UniProtKB-SubCell"/>
</dbReference>
<dbReference type="InterPro" id="IPR011701">
    <property type="entry name" value="MFS"/>
</dbReference>
<organism evidence="12 13">
    <name type="scientific">Bipolaricaulis sibiricus</name>
    <dbReference type="NCBI Taxonomy" id="2501609"/>
    <lineage>
        <taxon>Bacteria</taxon>
        <taxon>Candidatus Bipolaricaulota</taxon>
        <taxon>Candidatus Bipolaricaulia</taxon>
        <taxon>Candidatus Bipolaricaulales</taxon>
        <taxon>Candidatus Bipolaricaulaceae</taxon>
        <taxon>Candidatus Bipolaricaulis</taxon>
    </lineage>
</organism>
<dbReference type="Gene3D" id="1.20.1250.20">
    <property type="entry name" value="MFS general substrate transporter like domains"/>
    <property type="match status" value="1"/>
</dbReference>
<evidence type="ECO:0000256" key="5">
    <source>
        <dbReference type="ARBA" id="ARBA00022989"/>
    </source>
</evidence>
<feature type="transmembrane region" description="Helical" evidence="10">
    <location>
        <begin position="76"/>
        <end position="97"/>
    </location>
</feature>
<feature type="transmembrane region" description="Helical" evidence="10">
    <location>
        <begin position="400"/>
        <end position="423"/>
    </location>
</feature>
<keyword evidence="2" id="KW-0813">Transport</keyword>
<dbReference type="PROSITE" id="PS50850">
    <property type="entry name" value="MFS"/>
    <property type="match status" value="1"/>
</dbReference>
<feature type="transmembrane region" description="Helical" evidence="10">
    <location>
        <begin position="349"/>
        <end position="372"/>
    </location>
</feature>
<evidence type="ECO:0000256" key="10">
    <source>
        <dbReference type="SAM" id="Phobius"/>
    </source>
</evidence>
<evidence type="ECO:0000256" key="8">
    <source>
        <dbReference type="ARBA" id="ARBA00040914"/>
    </source>
</evidence>
<evidence type="ECO:0000256" key="2">
    <source>
        <dbReference type="ARBA" id="ARBA00022448"/>
    </source>
</evidence>
<comment type="similarity">
    <text evidence="7">Belongs to the major facilitator superfamily. Drug:H(+) antiporter-3 (DHA3) (TC 2.A.1.21) family.</text>
</comment>
<feature type="transmembrane region" description="Helical" evidence="10">
    <location>
        <begin position="224"/>
        <end position="250"/>
    </location>
</feature>
<dbReference type="CDD" id="cd06173">
    <property type="entry name" value="MFS_MefA_like"/>
    <property type="match status" value="1"/>
</dbReference>
<feature type="transmembrane region" description="Helical" evidence="10">
    <location>
        <begin position="168"/>
        <end position="189"/>
    </location>
</feature>
<dbReference type="GO" id="GO:0022857">
    <property type="term" value="F:transmembrane transporter activity"/>
    <property type="evidence" value="ECO:0007669"/>
    <property type="project" value="InterPro"/>
</dbReference>
<gene>
    <name evidence="12" type="ORF">BIP78_0049</name>
</gene>
<protein>
    <recommendedName>
        <fullName evidence="8">Multidrug efflux pump Tap</fullName>
    </recommendedName>
</protein>
<keyword evidence="4 10" id="KW-0812">Transmembrane</keyword>